<comment type="subcellular location">
    <subcellularLocation>
        <location evidence="6">Cytoplasm</location>
    </subcellularLocation>
</comment>
<accession>D0WHG5</accession>
<dbReference type="SUPFAM" id="SSF53335">
    <property type="entry name" value="S-adenosyl-L-methionine-dependent methyltransferases"/>
    <property type="match status" value="1"/>
</dbReference>
<dbReference type="STRING" id="649764.HMPREF0762_01203"/>
<dbReference type="EC" id="2.1.1.-" evidence="6"/>
<dbReference type="eggNOG" id="COG0357">
    <property type="taxonomic scope" value="Bacteria"/>
</dbReference>
<keyword evidence="3 6" id="KW-0489">Methyltransferase</keyword>
<reference evidence="7" key="1">
    <citation type="submission" date="2009-10" db="EMBL/GenBank/DDBJ databases">
        <authorList>
            <person name="Weinstock G."/>
            <person name="Sodergren E."/>
            <person name="Clifton S."/>
            <person name="Fulton L."/>
            <person name="Fulton B."/>
            <person name="Courtney L."/>
            <person name="Fronick C."/>
            <person name="Harrison M."/>
            <person name="Strong C."/>
            <person name="Farmer C."/>
            <person name="Delahaunty K."/>
            <person name="Markovic C."/>
            <person name="Hall O."/>
            <person name="Minx P."/>
            <person name="Tomlinson C."/>
            <person name="Mitreva M."/>
            <person name="Nelson J."/>
            <person name="Hou S."/>
            <person name="Wollam A."/>
            <person name="Pepin K.H."/>
            <person name="Johnson M."/>
            <person name="Bhonagiri V."/>
            <person name="Nash W.E."/>
            <person name="Warren W."/>
            <person name="Chinwalla A."/>
            <person name="Mardis E.R."/>
            <person name="Wilson R.K."/>
        </authorList>
    </citation>
    <scope>NUCLEOTIDE SEQUENCE [LARGE SCALE GENOMIC DNA]</scope>
    <source>
        <strain evidence="7">ATCC 700122</strain>
    </source>
</reference>
<dbReference type="AlphaFoldDB" id="D0WHG5"/>
<feature type="binding site" evidence="6">
    <location>
        <position position="96"/>
    </location>
    <ligand>
        <name>S-adenosyl-L-methionine</name>
        <dbReference type="ChEBI" id="CHEBI:59789"/>
    </ligand>
</feature>
<dbReference type="EMBL" id="ACUX02000007">
    <property type="protein sequence ID" value="EEZ61129.1"/>
    <property type="molecule type" value="Genomic_DNA"/>
</dbReference>
<keyword evidence="2 6" id="KW-0698">rRNA processing</keyword>
<organism evidence="7 8">
    <name type="scientific">Slackia exigua (strain ATCC 700122 / DSM 15923 / CIP 105133 / JCM 11022 / KCTC 5966 / S-7)</name>
    <dbReference type="NCBI Taxonomy" id="649764"/>
    <lineage>
        <taxon>Bacteria</taxon>
        <taxon>Bacillati</taxon>
        <taxon>Actinomycetota</taxon>
        <taxon>Coriobacteriia</taxon>
        <taxon>Eggerthellales</taxon>
        <taxon>Eggerthellaceae</taxon>
        <taxon>Slackia</taxon>
    </lineage>
</organism>
<evidence type="ECO:0000256" key="4">
    <source>
        <dbReference type="ARBA" id="ARBA00022679"/>
    </source>
</evidence>
<evidence type="ECO:0000256" key="5">
    <source>
        <dbReference type="ARBA" id="ARBA00022691"/>
    </source>
</evidence>
<comment type="caution">
    <text evidence="6">Lacks conserved residue(s) required for the propagation of feature annotation.</text>
</comment>
<feature type="binding site" evidence="6">
    <location>
        <position position="91"/>
    </location>
    <ligand>
        <name>S-adenosyl-L-methionine</name>
        <dbReference type="ChEBI" id="CHEBI:59789"/>
    </ligand>
</feature>
<dbReference type="GO" id="GO:0070043">
    <property type="term" value="F:rRNA (guanine-N7-)-methyltransferase activity"/>
    <property type="evidence" value="ECO:0007669"/>
    <property type="project" value="UniProtKB-UniRule"/>
</dbReference>
<dbReference type="HAMAP" id="MF_00074">
    <property type="entry name" value="16SrRNA_methyltr_G"/>
    <property type="match status" value="1"/>
</dbReference>
<dbReference type="PANTHER" id="PTHR31760:SF0">
    <property type="entry name" value="S-ADENOSYL-L-METHIONINE-DEPENDENT METHYLTRANSFERASES SUPERFAMILY PROTEIN"/>
    <property type="match status" value="1"/>
</dbReference>
<dbReference type="InterPro" id="IPR003682">
    <property type="entry name" value="rRNA_ssu_MeTfrase_G"/>
</dbReference>
<dbReference type="PIRSF" id="PIRSF003078">
    <property type="entry name" value="GidB"/>
    <property type="match status" value="1"/>
</dbReference>
<evidence type="ECO:0000256" key="6">
    <source>
        <dbReference type="HAMAP-Rule" id="MF_00074"/>
    </source>
</evidence>
<dbReference type="PANTHER" id="PTHR31760">
    <property type="entry name" value="S-ADENOSYL-L-METHIONINE-DEPENDENT METHYLTRANSFERASES SUPERFAMILY PROTEIN"/>
    <property type="match status" value="1"/>
</dbReference>
<evidence type="ECO:0000313" key="8">
    <source>
        <dbReference type="Proteomes" id="UP000006001"/>
    </source>
</evidence>
<feature type="binding site" evidence="6">
    <location>
        <begin position="142"/>
        <end position="143"/>
    </location>
    <ligand>
        <name>S-adenosyl-L-methionine</name>
        <dbReference type="ChEBI" id="CHEBI:59789"/>
    </ligand>
</feature>
<gene>
    <name evidence="6" type="primary">rsmG</name>
    <name evidence="7" type="synonym">gidB</name>
    <name evidence="7" type="ORF">HMPREF0762_01203</name>
</gene>
<keyword evidence="1 6" id="KW-0963">Cytoplasm</keyword>
<protein>
    <recommendedName>
        <fullName evidence="6">Ribosomal RNA small subunit methyltransferase G</fullName>
        <ecNumber evidence="6">2.1.1.-</ecNumber>
    </recommendedName>
    <alternativeName>
        <fullName evidence="6">16S rRNA 7-methylguanosine methyltransferase</fullName>
        <shortName evidence="6">16S rRNA m7G methyltransferase</shortName>
    </alternativeName>
</protein>
<dbReference type="Gene3D" id="3.40.50.150">
    <property type="entry name" value="Vaccinia Virus protein VP39"/>
    <property type="match status" value="1"/>
</dbReference>
<keyword evidence="4 6" id="KW-0808">Transferase</keyword>
<evidence type="ECO:0000256" key="2">
    <source>
        <dbReference type="ARBA" id="ARBA00022552"/>
    </source>
</evidence>
<keyword evidence="5 6" id="KW-0949">S-adenosyl-L-methionine</keyword>
<evidence type="ECO:0000256" key="1">
    <source>
        <dbReference type="ARBA" id="ARBA00022490"/>
    </source>
</evidence>
<proteinExistence type="inferred from homology"/>
<dbReference type="NCBIfam" id="TIGR00138">
    <property type="entry name" value="rsmG_gidB"/>
    <property type="match status" value="1"/>
</dbReference>
<sequence length="249" mass="27003">MLPGNVLLSLVKERHMGLLADTMRSTYGIVIAPEKEKMVEDYLASVIKMNEKLNLTRIVHEQEARILHLEDSLTALPLVEDALPGRYADLGTGGGFPGIPLAIASERPTLLVDSVSKKIAAVKAMVSDLAWDSDIAYYAGRIEDLAREERNGFAVITARAVTKLVSLIELASPLLCMGGRLICYKASLGKDEVSSVQAIQKLVGMKLIASKEFALSNGDPRTLVVFERRGSASVKLPRRVGLAQHNPLA</sequence>
<dbReference type="Pfam" id="PF02527">
    <property type="entry name" value="GidB"/>
    <property type="match status" value="1"/>
</dbReference>
<dbReference type="GO" id="GO:0005829">
    <property type="term" value="C:cytosol"/>
    <property type="evidence" value="ECO:0007669"/>
    <property type="project" value="TreeGrafter"/>
</dbReference>
<dbReference type="HOGENOM" id="CLU_065341_0_2_11"/>
<keyword evidence="8" id="KW-1185">Reference proteome</keyword>
<comment type="caution">
    <text evidence="7">The sequence shown here is derived from an EMBL/GenBank/DDBJ whole genome shotgun (WGS) entry which is preliminary data.</text>
</comment>
<name>D0WHG5_SLAES</name>
<feature type="binding site" evidence="6">
    <location>
        <position position="159"/>
    </location>
    <ligand>
        <name>S-adenosyl-L-methionine</name>
        <dbReference type="ChEBI" id="CHEBI:59789"/>
    </ligand>
</feature>
<dbReference type="InterPro" id="IPR029063">
    <property type="entry name" value="SAM-dependent_MTases_sf"/>
</dbReference>
<evidence type="ECO:0000256" key="3">
    <source>
        <dbReference type="ARBA" id="ARBA00022603"/>
    </source>
</evidence>
<comment type="similarity">
    <text evidence="6">Belongs to the methyltransferase superfamily. RNA methyltransferase RsmG family.</text>
</comment>
<comment type="function">
    <text evidence="6">Specifically methylates the N7 position of a guanine in 16S rRNA.</text>
</comment>
<dbReference type="Proteomes" id="UP000006001">
    <property type="component" value="Unassembled WGS sequence"/>
</dbReference>
<evidence type="ECO:0000313" key="7">
    <source>
        <dbReference type="EMBL" id="EEZ61129.1"/>
    </source>
</evidence>